<name>Q98R91_MYCPU</name>
<reference evidence="2 3" key="1">
    <citation type="journal article" date="2001" name="Nucleic Acids Res.">
        <title>The complete genome sequence of the murine respiratory pathogen Mycoplasma pulmonis.</title>
        <authorList>
            <person name="Chambaud I."/>
            <person name="Heilig R."/>
            <person name="Ferris S."/>
            <person name="Barbe V."/>
            <person name="Samson D."/>
            <person name="Galisson F."/>
            <person name="Moszer I."/>
            <person name="Dybvig K."/>
            <person name="Wroblewski H."/>
            <person name="Viari A."/>
            <person name="Rocha E.P.C."/>
            <person name="Blanchard A."/>
        </authorList>
    </citation>
    <scope>NUCLEOTIDE SEQUENCE [LARGE SCALE GENOMIC DNA]</scope>
    <source>
        <strain evidence="2 3">UAB CTIP</strain>
    </source>
</reference>
<dbReference type="PIR" id="G90526">
    <property type="entry name" value="G90526"/>
</dbReference>
<dbReference type="SUPFAM" id="SSF53067">
    <property type="entry name" value="Actin-like ATPase domain"/>
    <property type="match status" value="1"/>
</dbReference>
<dbReference type="InterPro" id="IPR000905">
    <property type="entry name" value="Gcp-like_dom"/>
</dbReference>
<evidence type="ECO:0000259" key="1">
    <source>
        <dbReference type="Pfam" id="PF00814"/>
    </source>
</evidence>
<sequence>MLMKVFIDTTGSDFFLSLYDENFKIISFKHIKKVQKKTELIPVEIDAILASQNKSVFDIKAFYITLGPGFFTGIRTSLTYIKTLALFLNFQIFSISSFALVKAQNNYKYIDARGNLCYVENQQNKSLSVQECFEDQIVDFDYQDLIDNFENIKDNFKLEKNIFEIQPLYIKKPQIGIKKW</sequence>
<dbReference type="Proteomes" id="UP000000528">
    <property type="component" value="Chromosome"/>
</dbReference>
<protein>
    <recommendedName>
        <fullName evidence="1">Gcp-like domain-containing protein</fullName>
    </recommendedName>
</protein>
<evidence type="ECO:0000313" key="2">
    <source>
        <dbReference type="EMBL" id="CAC13292.1"/>
    </source>
</evidence>
<evidence type="ECO:0000313" key="3">
    <source>
        <dbReference type="Proteomes" id="UP000000528"/>
    </source>
</evidence>
<feature type="domain" description="Gcp-like" evidence="1">
    <location>
        <begin position="38"/>
        <end position="124"/>
    </location>
</feature>
<dbReference type="EMBL" id="AL445563">
    <property type="protein sequence ID" value="CAC13292.1"/>
    <property type="molecule type" value="Genomic_DNA"/>
</dbReference>
<dbReference type="Gene3D" id="3.30.420.40">
    <property type="match status" value="1"/>
</dbReference>
<dbReference type="eggNOG" id="COG1214">
    <property type="taxonomic scope" value="Bacteria"/>
</dbReference>
<dbReference type="InterPro" id="IPR022496">
    <property type="entry name" value="T6A_TsaB"/>
</dbReference>
<dbReference type="KEGG" id="mpu:MYPU_1190"/>
<gene>
    <name evidence="2" type="ordered locus">MYPU_1190</name>
</gene>
<dbReference type="Gene3D" id="3.30.420.200">
    <property type="match status" value="1"/>
</dbReference>
<proteinExistence type="predicted"/>
<dbReference type="InterPro" id="IPR043129">
    <property type="entry name" value="ATPase_NBD"/>
</dbReference>
<dbReference type="NCBIfam" id="TIGR03725">
    <property type="entry name" value="T6A_YeaZ"/>
    <property type="match status" value="1"/>
</dbReference>
<organism evidence="3">
    <name type="scientific">Mycoplasmopsis pulmonis (strain UAB CTIP)</name>
    <name type="common">Mycoplasma pulmonis</name>
    <dbReference type="NCBI Taxonomy" id="272635"/>
    <lineage>
        <taxon>Bacteria</taxon>
        <taxon>Bacillati</taxon>
        <taxon>Mycoplasmatota</taxon>
        <taxon>Mycoplasmoidales</taxon>
        <taxon>Metamycoplasmataceae</taxon>
        <taxon>Mycoplasmopsis</taxon>
    </lineage>
</organism>
<dbReference type="GO" id="GO:0002949">
    <property type="term" value="P:tRNA threonylcarbamoyladenosine modification"/>
    <property type="evidence" value="ECO:0007669"/>
    <property type="project" value="InterPro"/>
</dbReference>
<dbReference type="HOGENOM" id="CLU_064886_0_2_14"/>
<dbReference type="AlphaFoldDB" id="Q98R91"/>
<accession>Q98R91</accession>
<keyword evidence="3" id="KW-1185">Reference proteome</keyword>
<dbReference type="STRING" id="272635.gene:17576700"/>
<dbReference type="Pfam" id="PF00814">
    <property type="entry name" value="TsaD"/>
    <property type="match status" value="1"/>
</dbReference>